<name>A0A060QKK9_9PROT</name>
<dbReference type="PANTHER" id="PTHR34183:SF1">
    <property type="entry name" value="ENDOLYTIC PEPTIDOGLYCAN TRANSGLYCOSYLASE RLPA"/>
    <property type="match status" value="1"/>
</dbReference>
<dbReference type="PROSITE" id="PS51257">
    <property type="entry name" value="PROKAR_LIPOPROTEIN"/>
    <property type="match status" value="1"/>
</dbReference>
<evidence type="ECO:0000313" key="3">
    <source>
        <dbReference type="Proteomes" id="UP000027583"/>
    </source>
</evidence>
<feature type="domain" description="SPOR" evidence="1">
    <location>
        <begin position="213"/>
        <end position="288"/>
    </location>
</feature>
<dbReference type="eggNOG" id="COG0797">
    <property type="taxonomic scope" value="Bacteria"/>
</dbReference>
<evidence type="ECO:0000313" key="2">
    <source>
        <dbReference type="EMBL" id="CDG39532.1"/>
    </source>
</evidence>
<dbReference type="SUPFAM" id="SSF110997">
    <property type="entry name" value="Sporulation related repeat"/>
    <property type="match status" value="1"/>
</dbReference>
<dbReference type="Gene3D" id="2.40.40.10">
    <property type="entry name" value="RlpA-like domain"/>
    <property type="match status" value="1"/>
</dbReference>
<proteinExistence type="predicted"/>
<dbReference type="PROSITE" id="PS51724">
    <property type="entry name" value="SPOR"/>
    <property type="match status" value="1"/>
</dbReference>
<sequence>MRSLKGRAAFLVATIGLAGCHHHETPRQAAPHYMVGTAWQGSDSWFYPAEHFNLNETGLAVIATAPKGGVTADGEIWSANAMTGAHQTLQLPSVVTVRNLANGRMVRIRLNDRGPSSAARVLAVTPRVATLLGMGTTPTPVEIVQDEAMSRQIADSNPNAPKLEISAAPREAITAQSLDDGTTQTLGMKQNDREAGRQTLYVPDMPQTVMQGQAQMPYYRVILGSFSGHAAAARVAEQCGADISQTAGVAGSLPWTVALGPFTAVSEADRALAQARQCGGTGAHIVAR</sequence>
<dbReference type="InterPro" id="IPR007730">
    <property type="entry name" value="SPOR-like_dom"/>
</dbReference>
<reference evidence="2 3" key="1">
    <citation type="journal article" date="2014" name="Genome Biol. Evol.">
        <title>Acetic acid bacteria genomes reveal functional traits for adaptation to life in insect guts.</title>
        <authorList>
            <person name="Chouaia B."/>
            <person name="Gaiarsa S."/>
            <person name="Crotti E."/>
            <person name="Comandatore F."/>
            <person name="Degli Esposti M."/>
            <person name="Ricci I."/>
            <person name="Alma A."/>
            <person name="Favia G."/>
            <person name="Bandi C."/>
            <person name="Daffonchio D."/>
        </authorList>
    </citation>
    <scope>NUCLEOTIDE SEQUENCE [LARGE SCALE GENOMIC DNA]</scope>
    <source>
        <strain evidence="2 3">SF2.1</strain>
    </source>
</reference>
<dbReference type="InterPro" id="IPR009009">
    <property type="entry name" value="RlpA-like_DPBB"/>
</dbReference>
<dbReference type="Pfam" id="PF03330">
    <property type="entry name" value="DPBB_1"/>
    <property type="match status" value="1"/>
</dbReference>
<dbReference type="InterPro" id="IPR036908">
    <property type="entry name" value="RlpA-like_sf"/>
</dbReference>
<dbReference type="PANTHER" id="PTHR34183">
    <property type="entry name" value="ENDOLYTIC PEPTIDOGLYCAN TRANSGLYCOSYLASE RLPA"/>
    <property type="match status" value="1"/>
</dbReference>
<dbReference type="CDD" id="cd22268">
    <property type="entry name" value="DPBB_RlpA-like"/>
    <property type="match status" value="1"/>
</dbReference>
<gene>
    <name evidence="2" type="ORF">ASAP_1487</name>
</gene>
<dbReference type="EMBL" id="CBLX010000009">
    <property type="protein sequence ID" value="CDG39532.1"/>
    <property type="molecule type" value="Genomic_DNA"/>
</dbReference>
<dbReference type="InterPro" id="IPR036680">
    <property type="entry name" value="SPOR-like_sf"/>
</dbReference>
<dbReference type="GO" id="GO:0009279">
    <property type="term" value="C:cell outer membrane"/>
    <property type="evidence" value="ECO:0007669"/>
    <property type="project" value="TreeGrafter"/>
</dbReference>
<organism evidence="2 3">
    <name type="scientific">Asaia bogorensis</name>
    <dbReference type="NCBI Taxonomy" id="91915"/>
    <lineage>
        <taxon>Bacteria</taxon>
        <taxon>Pseudomonadati</taxon>
        <taxon>Pseudomonadota</taxon>
        <taxon>Alphaproteobacteria</taxon>
        <taxon>Acetobacterales</taxon>
        <taxon>Acetobacteraceae</taxon>
        <taxon>Asaia</taxon>
    </lineage>
</organism>
<evidence type="ECO:0000259" key="1">
    <source>
        <dbReference type="PROSITE" id="PS51724"/>
    </source>
</evidence>
<protein>
    <submittedName>
        <fullName evidence="2">Rare lipoprotein A</fullName>
    </submittedName>
</protein>
<accession>A0A060QKK9</accession>
<dbReference type="GO" id="GO:0042834">
    <property type="term" value="F:peptidoglycan binding"/>
    <property type="evidence" value="ECO:0007669"/>
    <property type="project" value="InterPro"/>
</dbReference>
<reference evidence="2 3" key="2">
    <citation type="journal article" date="2014" name="PLoS ONE">
        <title>Evolution of mitochondria reconstructed from the energy metabolism of living bacteria.</title>
        <authorList>
            <person name="Degli Esposti M."/>
            <person name="Chouaia B."/>
            <person name="Comandatore F."/>
            <person name="Crotti E."/>
            <person name="Sassera D."/>
            <person name="Lievens P.M."/>
            <person name="Daffonchio D."/>
            <person name="Bandi C."/>
        </authorList>
    </citation>
    <scope>NUCLEOTIDE SEQUENCE [LARGE SCALE GENOMIC DNA]</scope>
    <source>
        <strain evidence="2 3">SF2.1</strain>
    </source>
</reference>
<dbReference type="RefSeq" id="WP_031239871.1">
    <property type="nucleotide sequence ID" value="NZ_CBLX010000009.1"/>
</dbReference>
<keyword evidence="2" id="KW-0449">Lipoprotein</keyword>
<dbReference type="AlphaFoldDB" id="A0A060QKK9"/>
<dbReference type="Proteomes" id="UP000027583">
    <property type="component" value="Unassembled WGS sequence"/>
</dbReference>
<comment type="caution">
    <text evidence="2">The sequence shown here is derived from an EMBL/GenBank/DDBJ whole genome shotgun (WGS) entry which is preliminary data.</text>
</comment>